<protein>
    <submittedName>
        <fullName evidence="1">Response regulator receiver protein</fullName>
    </submittedName>
</protein>
<keyword evidence="2" id="KW-1185">Reference proteome</keyword>
<dbReference type="EMBL" id="CP000360">
    <property type="protein sequence ID" value="ABF43654.1"/>
    <property type="molecule type" value="Genomic_DNA"/>
</dbReference>
<name>Q1IHJ6_KORVE</name>
<dbReference type="STRING" id="204669.Acid345_4654"/>
<proteinExistence type="predicted"/>
<organism evidence="1 2">
    <name type="scientific">Koribacter versatilis (strain Ellin345)</name>
    <dbReference type="NCBI Taxonomy" id="204669"/>
    <lineage>
        <taxon>Bacteria</taxon>
        <taxon>Pseudomonadati</taxon>
        <taxon>Acidobacteriota</taxon>
        <taxon>Terriglobia</taxon>
        <taxon>Terriglobales</taxon>
        <taxon>Candidatus Korobacteraceae</taxon>
        <taxon>Candidatus Korobacter</taxon>
    </lineage>
</organism>
<dbReference type="EnsemblBacteria" id="ABF43654">
    <property type="protein sequence ID" value="ABF43654"/>
    <property type="gene ID" value="Acid345_4654"/>
</dbReference>
<dbReference type="HOGENOM" id="CLU_1893453_0_0_0"/>
<dbReference type="RefSeq" id="WP_011525451.1">
    <property type="nucleotide sequence ID" value="NC_008009.1"/>
</dbReference>
<dbReference type="AlphaFoldDB" id="Q1IHJ6"/>
<dbReference type="Proteomes" id="UP000002432">
    <property type="component" value="Chromosome"/>
</dbReference>
<evidence type="ECO:0000313" key="2">
    <source>
        <dbReference type="Proteomes" id="UP000002432"/>
    </source>
</evidence>
<dbReference type="KEGG" id="aba:Acid345_4654"/>
<gene>
    <name evidence="1" type="ordered locus">Acid345_4654</name>
</gene>
<evidence type="ECO:0000313" key="1">
    <source>
        <dbReference type="EMBL" id="ABF43654.1"/>
    </source>
</evidence>
<dbReference type="SUPFAM" id="SSF52172">
    <property type="entry name" value="CheY-like"/>
    <property type="match status" value="1"/>
</dbReference>
<reference evidence="1 2" key="1">
    <citation type="journal article" date="2009" name="Appl. Environ. Microbiol.">
        <title>Three genomes from the phylum Acidobacteria provide insight into the lifestyles of these microorganisms in soils.</title>
        <authorList>
            <person name="Ward N.L."/>
            <person name="Challacombe J.F."/>
            <person name="Janssen P.H."/>
            <person name="Henrissat B."/>
            <person name="Coutinho P.M."/>
            <person name="Wu M."/>
            <person name="Xie G."/>
            <person name="Haft D.H."/>
            <person name="Sait M."/>
            <person name="Badger J."/>
            <person name="Barabote R.D."/>
            <person name="Bradley B."/>
            <person name="Brettin T.S."/>
            <person name="Brinkac L.M."/>
            <person name="Bruce D."/>
            <person name="Creasy T."/>
            <person name="Daugherty S.C."/>
            <person name="Davidsen T.M."/>
            <person name="DeBoy R.T."/>
            <person name="Detter J.C."/>
            <person name="Dodson R.J."/>
            <person name="Durkin A.S."/>
            <person name="Ganapathy A."/>
            <person name="Gwinn-Giglio M."/>
            <person name="Han C.S."/>
            <person name="Khouri H."/>
            <person name="Kiss H."/>
            <person name="Kothari S.P."/>
            <person name="Madupu R."/>
            <person name="Nelson K.E."/>
            <person name="Nelson W.C."/>
            <person name="Paulsen I."/>
            <person name="Penn K."/>
            <person name="Ren Q."/>
            <person name="Rosovitz M.J."/>
            <person name="Selengut J.D."/>
            <person name="Shrivastava S."/>
            <person name="Sullivan S.A."/>
            <person name="Tapia R."/>
            <person name="Thompson L.S."/>
            <person name="Watkins K.L."/>
            <person name="Yang Q."/>
            <person name="Yu C."/>
            <person name="Zafar N."/>
            <person name="Zhou L."/>
            <person name="Kuske C.R."/>
        </authorList>
    </citation>
    <scope>NUCLEOTIDE SEQUENCE [LARGE SCALE GENOMIC DNA]</scope>
    <source>
        <strain evidence="1 2">Ellin345</strain>
    </source>
</reference>
<sequence length="134" mass="15192">MTSTRLTIATLTADAAETLKRNQMLSASGYRVITPKTPDDILQLLHNDRVTALIVNNSVPFADRDRLLREIRQDCPDLLILHVYHRGEPEQAPWADANVDMTDPARLIVALEEFLRNRPVQNNCPHDDNQISPK</sequence>
<accession>Q1IHJ6</accession>
<dbReference type="InterPro" id="IPR011006">
    <property type="entry name" value="CheY-like_superfamily"/>
</dbReference>